<keyword evidence="3" id="KW-1185">Reference proteome</keyword>
<name>A0AA39QPS2_9LECA</name>
<dbReference type="InterPro" id="IPR010730">
    <property type="entry name" value="HET"/>
</dbReference>
<dbReference type="PANTHER" id="PTHR24148:SF64">
    <property type="entry name" value="HETEROKARYON INCOMPATIBILITY DOMAIN-CONTAINING PROTEIN"/>
    <property type="match status" value="1"/>
</dbReference>
<dbReference type="Proteomes" id="UP001166286">
    <property type="component" value="Unassembled WGS sequence"/>
</dbReference>
<dbReference type="Pfam" id="PF06985">
    <property type="entry name" value="HET"/>
    <property type="match status" value="1"/>
</dbReference>
<evidence type="ECO:0000259" key="1">
    <source>
        <dbReference type="Pfam" id="PF06985"/>
    </source>
</evidence>
<proteinExistence type="predicted"/>
<dbReference type="EMBL" id="JAFEKC020000026">
    <property type="protein sequence ID" value="KAK0506890.1"/>
    <property type="molecule type" value="Genomic_DNA"/>
</dbReference>
<dbReference type="InterPro" id="IPR052895">
    <property type="entry name" value="HetReg/Transcr_Mod"/>
</dbReference>
<comment type="caution">
    <text evidence="2">The sequence shown here is derived from an EMBL/GenBank/DDBJ whole genome shotgun (WGS) entry which is preliminary data.</text>
</comment>
<dbReference type="Pfam" id="PF26639">
    <property type="entry name" value="Het-6_barrel"/>
    <property type="match status" value="1"/>
</dbReference>
<dbReference type="PANTHER" id="PTHR24148">
    <property type="entry name" value="ANKYRIN REPEAT DOMAIN-CONTAINING PROTEIN 39 HOMOLOG-RELATED"/>
    <property type="match status" value="1"/>
</dbReference>
<evidence type="ECO:0000313" key="3">
    <source>
        <dbReference type="Proteomes" id="UP001166286"/>
    </source>
</evidence>
<reference evidence="2" key="1">
    <citation type="submission" date="2023-03" db="EMBL/GenBank/DDBJ databases">
        <title>Complete genome of Cladonia borealis.</title>
        <authorList>
            <person name="Park H."/>
        </authorList>
    </citation>
    <scope>NUCLEOTIDE SEQUENCE</scope>
    <source>
        <strain evidence="2">ANT050790</strain>
    </source>
</reference>
<organism evidence="2 3">
    <name type="scientific">Cladonia borealis</name>
    <dbReference type="NCBI Taxonomy" id="184061"/>
    <lineage>
        <taxon>Eukaryota</taxon>
        <taxon>Fungi</taxon>
        <taxon>Dikarya</taxon>
        <taxon>Ascomycota</taxon>
        <taxon>Pezizomycotina</taxon>
        <taxon>Lecanoromycetes</taxon>
        <taxon>OSLEUM clade</taxon>
        <taxon>Lecanoromycetidae</taxon>
        <taxon>Lecanorales</taxon>
        <taxon>Lecanorineae</taxon>
        <taxon>Cladoniaceae</taxon>
        <taxon>Cladonia</taxon>
    </lineage>
</organism>
<gene>
    <name evidence="2" type="ORF">JMJ35_010590</name>
</gene>
<evidence type="ECO:0000313" key="2">
    <source>
        <dbReference type="EMBL" id="KAK0506890.1"/>
    </source>
</evidence>
<dbReference type="AlphaFoldDB" id="A0AA39QPS2"/>
<sequence length="562" mass="64679">MESLKPYAYEPLPKEESSFRATPPPFEALSYVWGDPTIRAPVFCDGRMLKVTINLRDALKQLRQRDNPRFLWVDAICIDQEGNLEEKSYQVNNMRKIYSNATGVIVWLGLDDNGLAKTAADAMEGIARSICDAKSRSVSDLWEIDHLKILAMGSVSWKELSCNTPETWNSLFWYFDRPWFTRVWVYQEVTSGPKVLFLCGEVELDWDIIGLIAEYITVNRSLFDTYCFWKSNIWCAVTYRDRRLLSDSCLDLLNSARGLKATKLMDKVYSLLGMPNFSVRNLGLKADYKKSDAEVYQDMGDVALTSMQNLDLLAYVQHDQEISQDYPSWIPRWDQAKIRHPIQRELRFQGAHNASQGLNFTCLRNSTDTILEVSGIQFDIIRMETSIDSEAWFNKDRQRLNPHPVHEFWHEQNNSFYPTGERSIDVYPEVLTTGFGKQADFSAYVLQLMKSSQHLVRDHTSIHKYISLYKQGKSGNWESWASVARVTTWGHSFFITTKGYMGLGSQAIKADDMVVILAGGEVPFILRRDGEFFQLVGECYVYGIMNGEAVHNLAKRETFRIR</sequence>
<feature type="domain" description="Heterokaryon incompatibility" evidence="1">
    <location>
        <begin position="26"/>
        <end position="188"/>
    </location>
</feature>
<accession>A0AA39QPS2</accession>
<protein>
    <recommendedName>
        <fullName evidence="1">Heterokaryon incompatibility domain-containing protein</fullName>
    </recommendedName>
</protein>